<comment type="caution">
    <text evidence="3">The sequence shown here is derived from an EMBL/GenBank/DDBJ whole genome shotgun (WGS) entry which is preliminary data.</text>
</comment>
<proteinExistence type="predicted"/>
<evidence type="ECO:0000313" key="3">
    <source>
        <dbReference type="EMBL" id="KAB2572589.1"/>
    </source>
</evidence>
<sequence>MDNLKPIMENDMNAQSTPPGPDDFKELAGLSKYSINRHKARIWAHKDIKFLTYDDTDLKLQGYDSDDSEGMLEFATNMSNQGLIHESTSTAEAPGEGSRPGKHACDVCSMVSEFPRNRKTRKFRLHRPADVVSLKSFPDITVCSHYAAISYCWPEPQQDEQGNPVMGERTYQVRDIDGKIRRNRALDDVLDRAVDFAISCGVRMIWIDQECLPQPNEKSLQEQKEDQQLGIQAMDIVYNRASVTGGLISTQVTEQAQLDAVYMLTNFRADDMRGGMRWVGDTPPPIINQQILNHVLDFLEMGRSY</sequence>
<feature type="region of interest" description="Disordered" evidence="1">
    <location>
        <begin position="1"/>
        <end position="22"/>
    </location>
</feature>
<evidence type="ECO:0000259" key="2">
    <source>
        <dbReference type="Pfam" id="PF06985"/>
    </source>
</evidence>
<dbReference type="OrthoDB" id="270167at2759"/>
<evidence type="ECO:0000313" key="4">
    <source>
        <dbReference type="Proteomes" id="UP000325902"/>
    </source>
</evidence>
<organism evidence="3 4">
    <name type="scientific">Lasiodiplodia theobromae</name>
    <dbReference type="NCBI Taxonomy" id="45133"/>
    <lineage>
        <taxon>Eukaryota</taxon>
        <taxon>Fungi</taxon>
        <taxon>Dikarya</taxon>
        <taxon>Ascomycota</taxon>
        <taxon>Pezizomycotina</taxon>
        <taxon>Dothideomycetes</taxon>
        <taxon>Dothideomycetes incertae sedis</taxon>
        <taxon>Botryosphaeriales</taxon>
        <taxon>Botryosphaeriaceae</taxon>
        <taxon>Lasiodiplodia</taxon>
    </lineage>
</organism>
<evidence type="ECO:0000256" key="1">
    <source>
        <dbReference type="SAM" id="MobiDB-lite"/>
    </source>
</evidence>
<dbReference type="InterPro" id="IPR010730">
    <property type="entry name" value="HET"/>
</dbReference>
<keyword evidence="4" id="KW-1185">Reference proteome</keyword>
<accession>A0A5N5D4H2</accession>
<gene>
    <name evidence="3" type="ORF">DBV05_g8747</name>
</gene>
<dbReference type="Pfam" id="PF06985">
    <property type="entry name" value="HET"/>
    <property type="match status" value="1"/>
</dbReference>
<name>A0A5N5D4H2_9PEZI</name>
<dbReference type="AlphaFoldDB" id="A0A5N5D4H2"/>
<reference evidence="3 4" key="1">
    <citation type="journal article" date="2019" name="Sci. Rep.">
        <title>A multi-omics analysis of the grapevine pathogen Lasiodiplodia theobromae reveals that temperature affects the expression of virulence- and pathogenicity-related genes.</title>
        <authorList>
            <person name="Felix C."/>
            <person name="Meneses R."/>
            <person name="Goncalves M.F.M."/>
            <person name="Tilleman L."/>
            <person name="Duarte A.S."/>
            <person name="Jorrin-Novo J.V."/>
            <person name="Van de Peer Y."/>
            <person name="Deforce D."/>
            <person name="Van Nieuwerburgh F."/>
            <person name="Esteves A.C."/>
            <person name="Alves A."/>
        </authorList>
    </citation>
    <scope>NUCLEOTIDE SEQUENCE [LARGE SCALE GENOMIC DNA]</scope>
    <source>
        <strain evidence="3 4">LA-SOL3</strain>
    </source>
</reference>
<dbReference type="Proteomes" id="UP000325902">
    <property type="component" value="Unassembled WGS sequence"/>
</dbReference>
<dbReference type="EMBL" id="VCHE01000075">
    <property type="protein sequence ID" value="KAB2572589.1"/>
    <property type="molecule type" value="Genomic_DNA"/>
</dbReference>
<protein>
    <recommendedName>
        <fullName evidence="2">Heterokaryon incompatibility domain-containing protein</fullName>
    </recommendedName>
</protein>
<feature type="domain" description="Heterokaryon incompatibility" evidence="2">
    <location>
        <begin position="146"/>
        <end position="262"/>
    </location>
</feature>